<proteinExistence type="predicted"/>
<dbReference type="PANTHER" id="PTHR11496:SF83">
    <property type="entry name" value="HYDROXYACID-OXOACID TRANSHYDROGENASE, MITOCHONDRIAL"/>
    <property type="match status" value="1"/>
</dbReference>
<dbReference type="FunFam" id="3.40.50.1970:FF:000003">
    <property type="entry name" value="Alcohol dehydrogenase, iron-containing"/>
    <property type="match status" value="1"/>
</dbReference>
<dbReference type="GO" id="GO:0046872">
    <property type="term" value="F:metal ion binding"/>
    <property type="evidence" value="ECO:0007669"/>
    <property type="project" value="InterPro"/>
</dbReference>
<dbReference type="Pfam" id="PF00465">
    <property type="entry name" value="Fe-ADH"/>
    <property type="match status" value="1"/>
</dbReference>
<feature type="domain" description="Alcohol dehydrogenase iron-type/glycerol dehydrogenase GldA" evidence="2">
    <location>
        <begin position="6"/>
        <end position="168"/>
    </location>
</feature>
<gene>
    <name evidence="4" type="ORF">HA237_01380</name>
    <name evidence="5" type="ORF">J4224_05525</name>
</gene>
<dbReference type="EC" id="1.1.1.1" evidence="5"/>
<dbReference type="InterPro" id="IPR001670">
    <property type="entry name" value="ADH_Fe/GldA"/>
</dbReference>
<dbReference type="PROSITE" id="PS00913">
    <property type="entry name" value="ADH_IRON_1"/>
    <property type="match status" value="1"/>
</dbReference>
<accession>A0A7J4IR84</accession>
<comment type="caution">
    <text evidence="4">The sequence shown here is derived from an EMBL/GenBank/DDBJ whole genome shotgun (WGS) entry which is preliminary data.</text>
</comment>
<evidence type="ECO:0000313" key="5">
    <source>
        <dbReference type="EMBL" id="MBS3059852.1"/>
    </source>
</evidence>
<evidence type="ECO:0000313" key="4">
    <source>
        <dbReference type="EMBL" id="HIH08001.1"/>
    </source>
</evidence>
<dbReference type="GO" id="GO:0004022">
    <property type="term" value="F:alcohol dehydrogenase (NAD+) activity"/>
    <property type="evidence" value="ECO:0007669"/>
    <property type="project" value="UniProtKB-EC"/>
</dbReference>
<dbReference type="EMBL" id="DUFG01000010">
    <property type="protein sequence ID" value="HIH08001.1"/>
    <property type="molecule type" value="Genomic_DNA"/>
</dbReference>
<dbReference type="Gene3D" id="3.40.50.1970">
    <property type="match status" value="1"/>
</dbReference>
<evidence type="ECO:0000256" key="1">
    <source>
        <dbReference type="ARBA" id="ARBA00023002"/>
    </source>
</evidence>
<reference evidence="5" key="2">
    <citation type="submission" date="2021-03" db="EMBL/GenBank/DDBJ databases">
        <authorList>
            <person name="Jaffe A."/>
        </authorList>
    </citation>
    <scope>NUCLEOTIDE SEQUENCE</scope>
    <source>
        <strain evidence="5">RIFCSPHIGHO2_01_FULL_GW2011_AR10_43_9</strain>
    </source>
</reference>
<evidence type="ECO:0000259" key="2">
    <source>
        <dbReference type="Pfam" id="PF00465"/>
    </source>
</evidence>
<sequence>MAYFLPTKIVFGEKTFLKIFYELKERKVKKPLLVCGKHFTSTMHFKELKKNLKGMEVFSRIEANPSTASVDKAAEMMNEKSCDAVIGIGGGSVLDAAKVVACMKNFSGSCESLYEKIRVKEKVPFFALPTTSGSGSEATKYSVLTRSSGMKETLKDDLFYPEAAIVDPELTYSMPASVTAATGIDAFCQAVEAYWAATSMPETDEFAEAAIKLSFKTLPKVVNAPDKSSRHDMALASLTTARAFSNTGTTACHTLSYAFTKYYGLVHGFAVALTIPSFLEFYSESTEKCLAICGFFGVNTIGEGKQKILGLMREVGAPTRLREIGCKKKDLQKIIELSLADKLGNPRNHSAEDLEKIFEKIF</sequence>
<evidence type="ECO:0000259" key="3">
    <source>
        <dbReference type="Pfam" id="PF25137"/>
    </source>
</evidence>
<name>A0A7J4IR84_9ARCH</name>
<reference evidence="4" key="1">
    <citation type="journal article" date="2020" name="bioRxiv">
        <title>A rank-normalized archaeal taxonomy based on genome phylogeny resolves widespread incomplete and uneven classifications.</title>
        <authorList>
            <person name="Rinke C."/>
            <person name="Chuvochina M."/>
            <person name="Mussig A.J."/>
            <person name="Chaumeil P.-A."/>
            <person name="Waite D.W."/>
            <person name="Whitman W.B."/>
            <person name="Parks D.H."/>
            <person name="Hugenholtz P."/>
        </authorList>
    </citation>
    <scope>NUCLEOTIDE SEQUENCE</scope>
    <source>
        <strain evidence="4">UBA10011</strain>
    </source>
</reference>
<feature type="domain" description="Fe-containing alcohol dehydrogenase-like C-terminal" evidence="3">
    <location>
        <begin position="179"/>
        <end position="361"/>
    </location>
</feature>
<dbReference type="InterPro" id="IPR018211">
    <property type="entry name" value="ADH_Fe_CS"/>
</dbReference>
<organism evidence="4 6">
    <name type="scientific">Candidatus Iainarchaeum sp</name>
    <dbReference type="NCBI Taxonomy" id="3101447"/>
    <lineage>
        <taxon>Archaea</taxon>
        <taxon>Candidatus Iainarchaeota</taxon>
        <taxon>Candidatus Iainarchaeia</taxon>
        <taxon>Candidatus Iainarchaeales</taxon>
        <taxon>Candidatus Iainarchaeaceae</taxon>
        <taxon>Candidatus Iainarchaeum</taxon>
    </lineage>
</organism>
<dbReference type="SUPFAM" id="SSF56796">
    <property type="entry name" value="Dehydroquinate synthase-like"/>
    <property type="match status" value="1"/>
</dbReference>
<dbReference type="Gene3D" id="1.20.1090.10">
    <property type="entry name" value="Dehydroquinate synthase-like - alpha domain"/>
    <property type="match status" value="1"/>
</dbReference>
<dbReference type="CDD" id="cd08196">
    <property type="entry name" value="Fe-ADH-like"/>
    <property type="match status" value="1"/>
</dbReference>
<dbReference type="Proteomes" id="UP000577419">
    <property type="component" value="Unassembled WGS sequence"/>
</dbReference>
<dbReference type="PANTHER" id="PTHR11496">
    <property type="entry name" value="ALCOHOL DEHYDROGENASE"/>
    <property type="match status" value="1"/>
</dbReference>
<dbReference type="Pfam" id="PF25137">
    <property type="entry name" value="ADH_Fe_C"/>
    <property type="match status" value="1"/>
</dbReference>
<dbReference type="AlphaFoldDB" id="A0A7J4IR84"/>
<protein>
    <submittedName>
        <fullName evidence="4">Iron-containing alcohol dehydrogenase</fullName>
        <ecNumber evidence="5">1.1.1.1</ecNumber>
    </submittedName>
</protein>
<dbReference type="EMBL" id="JAGVWF010000084">
    <property type="protein sequence ID" value="MBS3059852.1"/>
    <property type="molecule type" value="Genomic_DNA"/>
</dbReference>
<dbReference type="Proteomes" id="UP000683213">
    <property type="component" value="Unassembled WGS sequence"/>
</dbReference>
<dbReference type="InterPro" id="IPR056798">
    <property type="entry name" value="ADH_Fe_C"/>
</dbReference>
<evidence type="ECO:0000313" key="6">
    <source>
        <dbReference type="Proteomes" id="UP000577419"/>
    </source>
</evidence>
<keyword evidence="1 5" id="KW-0560">Oxidoreductase</keyword>
<dbReference type="InterPro" id="IPR039697">
    <property type="entry name" value="Alcohol_dehydrogenase_Fe"/>
</dbReference>
<reference evidence="5" key="3">
    <citation type="submission" date="2021-05" db="EMBL/GenBank/DDBJ databases">
        <title>Protein family content uncovers lineage relationships and bacterial pathway maintenance mechanisms in DPANN archaea.</title>
        <authorList>
            <person name="Castelle C.J."/>
            <person name="Meheust R."/>
            <person name="Jaffe A.L."/>
            <person name="Seitz K."/>
            <person name="Gong X."/>
            <person name="Baker B.J."/>
            <person name="Banfield J.F."/>
        </authorList>
    </citation>
    <scope>NUCLEOTIDE SEQUENCE</scope>
    <source>
        <strain evidence="5">RIFCSPHIGHO2_01_FULL_GW2011_AR10_43_9</strain>
    </source>
</reference>